<dbReference type="Proteomes" id="UP000262825">
    <property type="component" value="Unassembled WGS sequence"/>
</dbReference>
<feature type="coiled-coil region" evidence="2">
    <location>
        <begin position="135"/>
        <end position="162"/>
    </location>
</feature>
<proteinExistence type="predicted"/>
<keyword evidence="1" id="KW-0479">Metal-binding</keyword>
<evidence type="ECO:0000256" key="1">
    <source>
        <dbReference type="PROSITE-ProRule" id="PRU00175"/>
    </source>
</evidence>
<evidence type="ECO:0000256" key="2">
    <source>
        <dbReference type="SAM" id="Coils"/>
    </source>
</evidence>
<protein>
    <recommendedName>
        <fullName evidence="4">RING-type domain-containing protein</fullName>
    </recommendedName>
</protein>
<keyword evidence="2" id="KW-0175">Coiled coil</keyword>
<keyword evidence="6" id="KW-1185">Reference proteome</keyword>
<dbReference type="InterPro" id="IPR001841">
    <property type="entry name" value="Znf_RING"/>
</dbReference>
<gene>
    <name evidence="5" type="ORF">SCODWIG_02078</name>
</gene>
<feature type="domain" description="RING-type" evidence="4">
    <location>
        <begin position="20"/>
        <end position="60"/>
    </location>
</feature>
<feature type="region of interest" description="Disordered" evidence="3">
    <location>
        <begin position="380"/>
        <end position="404"/>
    </location>
</feature>
<evidence type="ECO:0000313" key="6">
    <source>
        <dbReference type="Proteomes" id="UP000262825"/>
    </source>
</evidence>
<accession>A0A376B6J1</accession>
<dbReference type="CDD" id="cd16449">
    <property type="entry name" value="RING-HC"/>
    <property type="match status" value="1"/>
</dbReference>
<dbReference type="AlphaFoldDB" id="A0A376B6J1"/>
<reference evidence="6" key="1">
    <citation type="submission" date="2018-06" db="EMBL/GenBank/DDBJ databases">
        <authorList>
            <person name="Guldener U."/>
        </authorList>
    </citation>
    <scope>NUCLEOTIDE SEQUENCE [LARGE SCALE GENOMIC DNA]</scope>
    <source>
        <strain evidence="6">UTAD17</strain>
    </source>
</reference>
<organism evidence="5 6">
    <name type="scientific">Saccharomycodes ludwigii</name>
    <dbReference type="NCBI Taxonomy" id="36035"/>
    <lineage>
        <taxon>Eukaryota</taxon>
        <taxon>Fungi</taxon>
        <taxon>Dikarya</taxon>
        <taxon>Ascomycota</taxon>
        <taxon>Saccharomycotina</taxon>
        <taxon>Saccharomycetes</taxon>
        <taxon>Saccharomycodales</taxon>
        <taxon>Saccharomycodaceae</taxon>
        <taxon>Saccharomycodes</taxon>
    </lineage>
</organism>
<dbReference type="OrthoDB" id="2535391at2759"/>
<keyword evidence="1" id="KW-0862">Zinc</keyword>
<dbReference type="PROSITE" id="PS50089">
    <property type="entry name" value="ZF_RING_2"/>
    <property type="match status" value="1"/>
</dbReference>
<dbReference type="Pfam" id="PF14634">
    <property type="entry name" value="zf-RING_5"/>
    <property type="match status" value="1"/>
</dbReference>
<sequence length="404" mass="46300">MANASNDNDENNNNKLPIDCQVCHELMSDNSNTPFYLTSCAHVLCSKHYDKNTTICPYCNARGITVLNLKENDKSNDDEEINKFFEPLPLQLENLYSISMFQNKILQNRCKYLYDYNKILTDKVSKQRQILIKARDEINNIHVKYKEKIRMLEKKINRNNNNNNVILIEEDNQNYEKNRVQKFNNNNVDPMMKSFIKKVKKNSTLSRASIAKASEGNIDATSNNNYYKIDKHRVISGPRTATSIVAKNIIGETTDMVEDTSEIEIGRGGSITTADTNNNNNNNINRVFNKLGIIPNNHNTGNMEYATRHNNIPNRRRNLTDYSYMHYTHTPSNNNNSIISSRNGLNSNNNNINNLGMLRYMKTNTGTAARQLDTGFSMKYPVNSPSSTPTTSSHLLSSKFKRRR</sequence>
<feature type="compositionally biased region" description="Low complexity" evidence="3">
    <location>
        <begin position="384"/>
        <end position="398"/>
    </location>
</feature>
<dbReference type="GO" id="GO:0008270">
    <property type="term" value="F:zinc ion binding"/>
    <property type="evidence" value="ECO:0007669"/>
    <property type="project" value="UniProtKB-KW"/>
</dbReference>
<evidence type="ECO:0000259" key="4">
    <source>
        <dbReference type="PROSITE" id="PS50089"/>
    </source>
</evidence>
<evidence type="ECO:0000256" key="3">
    <source>
        <dbReference type="SAM" id="MobiDB-lite"/>
    </source>
</evidence>
<keyword evidence="1" id="KW-0863">Zinc-finger</keyword>
<name>A0A376B6J1_9ASCO</name>
<evidence type="ECO:0000313" key="5">
    <source>
        <dbReference type="EMBL" id="SSD60317.1"/>
    </source>
</evidence>
<dbReference type="VEuPathDB" id="FungiDB:SCODWIG_02078"/>
<dbReference type="SUPFAM" id="SSF57850">
    <property type="entry name" value="RING/U-box"/>
    <property type="match status" value="1"/>
</dbReference>
<dbReference type="EMBL" id="UFAJ01000325">
    <property type="protein sequence ID" value="SSD60317.1"/>
    <property type="molecule type" value="Genomic_DNA"/>
</dbReference>